<keyword evidence="2" id="KW-1185">Reference proteome</keyword>
<dbReference type="EMBL" id="MN908687">
    <property type="protein sequence ID" value="QIG58223.1"/>
    <property type="molecule type" value="Genomic_DNA"/>
</dbReference>
<accession>A0A6G6XKC2</accession>
<dbReference type="Proteomes" id="UP000503093">
    <property type="component" value="Segment"/>
</dbReference>
<evidence type="ECO:0000313" key="2">
    <source>
        <dbReference type="Proteomes" id="UP000503093"/>
    </source>
</evidence>
<dbReference type="GeneID" id="64766553"/>
<evidence type="ECO:0000313" key="1">
    <source>
        <dbReference type="EMBL" id="QIG58223.1"/>
    </source>
</evidence>
<gene>
    <name evidence="1" type="primary">71</name>
    <name evidence="1" type="ORF">SEA_SKOG_71</name>
</gene>
<dbReference type="RefSeq" id="YP_010059321.1">
    <property type="nucleotide sequence ID" value="NC_054725.1"/>
</dbReference>
<organism evidence="1 2">
    <name type="scientific">Gordonia phage Skog</name>
    <dbReference type="NCBI Taxonomy" id="2704033"/>
    <lineage>
        <taxon>Viruses</taxon>
        <taxon>Duplodnaviria</taxon>
        <taxon>Heunggongvirae</taxon>
        <taxon>Uroviricota</taxon>
        <taxon>Caudoviricetes</taxon>
        <taxon>Skogvirus</taxon>
        <taxon>Skogvirus Skog</taxon>
    </lineage>
</organism>
<reference evidence="1 2" key="1">
    <citation type="submission" date="2020-01" db="EMBL/GenBank/DDBJ databases">
        <authorList>
            <person name="Alvaro L.E."/>
            <person name="Baker K.N."/>
            <person name="Baxter I.S."/>
            <person name="Brown M.R."/>
            <person name="Driscoll K.D."/>
            <person name="Elrubaie J.M."/>
            <person name="Feith S.L."/>
            <person name="Indihar D.F."/>
            <person name="Knoch V.T."/>
            <person name="Koirtyohann K.M."/>
            <person name="Kratz M.A."/>
            <person name="Lear A.H."/>
            <person name="Lindblom K.E."/>
            <person name="Marcus E.R."/>
            <person name="Murphy M.E."/>
            <person name="Sensor R."/>
            <person name="Sherman S.J."/>
            <person name="Swift V.R."/>
            <person name="White K.E."/>
            <person name="Wills S.J."/>
            <person name="Gatt S.M."/>
            <person name="Lohbauer S.A."/>
            <person name="Power T.R."/>
            <person name="Rosales K.A."/>
            <person name="Sisson B.M."/>
            <person name="Isern S."/>
            <person name="Michael S.F."/>
            <person name="Sunnen C.N."/>
            <person name="Garlena R.A."/>
            <person name="Russell D.A."/>
            <person name="Pope W.H."/>
            <person name="Jacobs-Sera D."/>
            <person name="Hatfull G.F."/>
        </authorList>
    </citation>
    <scope>NUCLEOTIDE SEQUENCE [LARGE SCALE GENOMIC DNA]</scope>
</reference>
<protein>
    <submittedName>
        <fullName evidence="1">Uncharacterized protein</fullName>
    </submittedName>
</protein>
<dbReference type="KEGG" id="vg:64766553"/>
<name>A0A6G6XKC2_9CAUD</name>
<proteinExistence type="predicted"/>
<sequence length="96" mass="10846">MTNRPIDLTDAELDHLMSLFDNSPGPENFSTAYNKLREERESRQHDLLHREAIGAFLNLAGVPSSSREIAVRSIMDNLGLGGVREAIAFWHQKTLR</sequence>